<accession>A0A3E0X0L2</accession>
<dbReference type="InterPro" id="IPR051043">
    <property type="entry name" value="Sulfatase_Mod_Factor_Kinase"/>
</dbReference>
<keyword evidence="1" id="KW-0560">Oxidoreductase</keyword>
<evidence type="ECO:0000313" key="7">
    <source>
        <dbReference type="Proteomes" id="UP000256763"/>
    </source>
</evidence>
<dbReference type="SUPFAM" id="SSF56436">
    <property type="entry name" value="C-type lectin-like"/>
    <property type="match status" value="1"/>
</dbReference>
<dbReference type="EMBL" id="NFZW01000006">
    <property type="protein sequence ID" value="RFA37943.1"/>
    <property type="molecule type" value="Genomic_DNA"/>
</dbReference>
<evidence type="ECO:0000256" key="3">
    <source>
        <dbReference type="ARBA" id="ARBA00037882"/>
    </source>
</evidence>
<feature type="domain" description="Sulfatase-modifying factor enzyme-like" evidence="4">
    <location>
        <begin position="319"/>
        <end position="391"/>
    </location>
</feature>
<dbReference type="InterPro" id="IPR024775">
    <property type="entry name" value="DinB-like"/>
</dbReference>
<protein>
    <recommendedName>
        <fullName evidence="8">Sulfatase-modifying factor enzyme domain-containing protein</fullName>
    </recommendedName>
</protein>
<sequence>MRWETALIRLAELQARLLELTSAQPDEWLYRQFHPDLSPLGWHLAHCVFIEAHWIKACLLDLAVPTELDELYFPDRAPKARRGARLPLRDTLLAWSQAQQAEHRALLANGPLSHPLAQDAYIVRFLCEHHAQHLETMRMALAQAQYQKSPDNAPNDLPPALATVTHSAKSSQRPTWLPGSGISLRQGHYRIGSTESVFDNEQPQRDVRLNGCRIARRPVTNGEYLMFIEAGMYQRPREWSAPGREWLARSGAQAPGLWRRRDGAWRQIGPDGMQALQPEAPVCGLSWFEAETFARWAGGRLPHEYEWEAALRTGGMASVGQVWEWCANRFHPYPGFRSFPYAGYSTPWFDGRHYVLRGGSRYSEEILRGCASFRNFHTPEKRYLFSGCRLAYDA</sequence>
<dbReference type="PANTHER" id="PTHR23150:SF36">
    <property type="entry name" value="HERCYNINE OXYGENASE"/>
    <property type="match status" value="1"/>
</dbReference>
<dbReference type="InterPro" id="IPR042095">
    <property type="entry name" value="SUMF_sf"/>
</dbReference>
<evidence type="ECO:0008006" key="8">
    <source>
        <dbReference type="Google" id="ProtNLM"/>
    </source>
</evidence>
<dbReference type="Proteomes" id="UP000256763">
    <property type="component" value="Unassembled WGS sequence"/>
</dbReference>
<organism evidence="6 7">
    <name type="scientific">Alkalilimnicola ehrlichii</name>
    <dbReference type="NCBI Taxonomy" id="351052"/>
    <lineage>
        <taxon>Bacteria</taxon>
        <taxon>Pseudomonadati</taxon>
        <taxon>Pseudomonadota</taxon>
        <taxon>Gammaproteobacteria</taxon>
        <taxon>Chromatiales</taxon>
        <taxon>Ectothiorhodospiraceae</taxon>
        <taxon>Alkalilimnicola</taxon>
    </lineage>
</organism>
<dbReference type="OrthoDB" id="9768004at2"/>
<evidence type="ECO:0000256" key="1">
    <source>
        <dbReference type="ARBA" id="ARBA00023002"/>
    </source>
</evidence>
<evidence type="ECO:0000259" key="5">
    <source>
        <dbReference type="Pfam" id="PF12867"/>
    </source>
</evidence>
<keyword evidence="7" id="KW-1185">Reference proteome</keyword>
<keyword evidence="2" id="KW-0408">Iron</keyword>
<dbReference type="InterPro" id="IPR016187">
    <property type="entry name" value="CTDL_fold"/>
</dbReference>
<feature type="domain" description="Sulfatase-modifying factor enzyme-like" evidence="4">
    <location>
        <begin position="182"/>
        <end position="315"/>
    </location>
</feature>
<gene>
    <name evidence="6" type="ORF">CAL65_08500</name>
</gene>
<feature type="domain" description="DinB-like" evidence="5">
    <location>
        <begin position="10"/>
        <end position="137"/>
    </location>
</feature>
<dbReference type="Pfam" id="PF12867">
    <property type="entry name" value="DinB_2"/>
    <property type="match status" value="1"/>
</dbReference>
<dbReference type="AlphaFoldDB" id="A0A3E0X0L2"/>
<comment type="caution">
    <text evidence="6">The sequence shown here is derived from an EMBL/GenBank/DDBJ whole genome shotgun (WGS) entry which is preliminary data.</text>
</comment>
<dbReference type="SUPFAM" id="SSF109854">
    <property type="entry name" value="DinB/YfiT-like putative metalloenzymes"/>
    <property type="match status" value="1"/>
</dbReference>
<dbReference type="InterPro" id="IPR005532">
    <property type="entry name" value="SUMF_dom"/>
</dbReference>
<dbReference type="Gene3D" id="1.20.120.450">
    <property type="entry name" value="dinb family like domain"/>
    <property type="match status" value="1"/>
</dbReference>
<dbReference type="RefSeq" id="WP_116301656.1">
    <property type="nucleotide sequence ID" value="NZ_NFZV01000005.1"/>
</dbReference>
<evidence type="ECO:0000259" key="4">
    <source>
        <dbReference type="Pfam" id="PF03781"/>
    </source>
</evidence>
<dbReference type="InterPro" id="IPR034660">
    <property type="entry name" value="DinB/YfiT-like"/>
</dbReference>
<evidence type="ECO:0000313" key="6">
    <source>
        <dbReference type="EMBL" id="RFA37943.1"/>
    </source>
</evidence>
<evidence type="ECO:0000256" key="2">
    <source>
        <dbReference type="ARBA" id="ARBA00023004"/>
    </source>
</evidence>
<comment type="pathway">
    <text evidence="3">Amino-acid biosynthesis; ergothioneine biosynthesis.</text>
</comment>
<reference evidence="7" key="1">
    <citation type="submission" date="2017-05" db="EMBL/GenBank/DDBJ databases">
        <authorList>
            <person name="Sharma S."/>
            <person name="Sidhu C."/>
            <person name="Pinnaka A.K."/>
        </authorList>
    </citation>
    <scope>NUCLEOTIDE SEQUENCE [LARGE SCALE GENOMIC DNA]</scope>
    <source>
        <strain evidence="7">AK93</strain>
    </source>
</reference>
<dbReference type="PANTHER" id="PTHR23150">
    <property type="entry name" value="SULFATASE MODIFYING FACTOR 1, 2"/>
    <property type="match status" value="1"/>
</dbReference>
<name>A0A3E0X0L2_9GAMM</name>
<dbReference type="Pfam" id="PF03781">
    <property type="entry name" value="FGE-sulfatase"/>
    <property type="match status" value="2"/>
</dbReference>
<proteinExistence type="predicted"/>
<dbReference type="Gene3D" id="3.90.1580.10">
    <property type="entry name" value="paralog of FGE (formylglycine-generating enzyme)"/>
    <property type="match status" value="2"/>
</dbReference>